<dbReference type="Gene3D" id="1.10.10.60">
    <property type="entry name" value="Homeodomain-like"/>
    <property type="match status" value="1"/>
</dbReference>
<organism evidence="5 6">
    <name type="scientific">Rhamnusium bicolor</name>
    <dbReference type="NCBI Taxonomy" id="1586634"/>
    <lineage>
        <taxon>Eukaryota</taxon>
        <taxon>Metazoa</taxon>
        <taxon>Ecdysozoa</taxon>
        <taxon>Arthropoda</taxon>
        <taxon>Hexapoda</taxon>
        <taxon>Insecta</taxon>
        <taxon>Pterygota</taxon>
        <taxon>Neoptera</taxon>
        <taxon>Endopterygota</taxon>
        <taxon>Coleoptera</taxon>
        <taxon>Polyphaga</taxon>
        <taxon>Cucujiformia</taxon>
        <taxon>Chrysomeloidea</taxon>
        <taxon>Cerambycidae</taxon>
        <taxon>Lepturinae</taxon>
        <taxon>Rhagiini</taxon>
        <taxon>Rhamnusium</taxon>
    </lineage>
</organism>
<comment type="subcellular location">
    <subcellularLocation>
        <location evidence="1">Nucleus</location>
    </subcellularLocation>
</comment>
<proteinExistence type="predicted"/>
<protein>
    <recommendedName>
        <fullName evidence="4">HTH CENPB-type domain-containing protein</fullName>
    </recommendedName>
</protein>
<dbReference type="InterPro" id="IPR050863">
    <property type="entry name" value="CenT-Element_Derived"/>
</dbReference>
<comment type="caution">
    <text evidence="5">The sequence shown here is derived from an EMBL/GenBank/DDBJ whole genome shotgun (WGS) entry which is preliminary data.</text>
</comment>
<feature type="domain" description="HTH CENPB-type" evidence="4">
    <location>
        <begin position="31"/>
        <end position="106"/>
    </location>
</feature>
<dbReference type="InterPro" id="IPR007889">
    <property type="entry name" value="HTH_Psq"/>
</dbReference>
<reference evidence="5" key="1">
    <citation type="journal article" date="2023" name="Insect Mol. Biol.">
        <title>Genome sequencing provides insights into the evolution of gene families encoding plant cell wall-degrading enzymes in longhorned beetles.</title>
        <authorList>
            <person name="Shin N.R."/>
            <person name="Okamura Y."/>
            <person name="Kirsch R."/>
            <person name="Pauchet Y."/>
        </authorList>
    </citation>
    <scope>NUCLEOTIDE SEQUENCE</scope>
    <source>
        <strain evidence="5">RBIC_L_NR</strain>
    </source>
</reference>
<dbReference type="PANTHER" id="PTHR19303:SF74">
    <property type="entry name" value="POGO TRANSPOSABLE ELEMENT WITH KRAB DOMAIN"/>
    <property type="match status" value="1"/>
</dbReference>
<dbReference type="PROSITE" id="PS51253">
    <property type="entry name" value="HTH_CENPB"/>
    <property type="match status" value="1"/>
</dbReference>
<keyword evidence="6" id="KW-1185">Reference proteome</keyword>
<dbReference type="SUPFAM" id="SSF46689">
    <property type="entry name" value="Homeodomain-like"/>
    <property type="match status" value="1"/>
</dbReference>
<dbReference type="Pfam" id="PF05225">
    <property type="entry name" value="HTH_psq"/>
    <property type="match status" value="1"/>
</dbReference>
<gene>
    <name evidence="5" type="ORF">NQ314_003934</name>
</gene>
<dbReference type="InterPro" id="IPR006600">
    <property type="entry name" value="HTH_CenpB_DNA-bd_dom"/>
</dbReference>
<evidence type="ECO:0000313" key="6">
    <source>
        <dbReference type="Proteomes" id="UP001162156"/>
    </source>
</evidence>
<keyword evidence="3" id="KW-0539">Nucleus</keyword>
<evidence type="ECO:0000256" key="3">
    <source>
        <dbReference type="ARBA" id="ARBA00023242"/>
    </source>
</evidence>
<evidence type="ECO:0000256" key="1">
    <source>
        <dbReference type="ARBA" id="ARBA00004123"/>
    </source>
</evidence>
<evidence type="ECO:0000256" key="2">
    <source>
        <dbReference type="ARBA" id="ARBA00023125"/>
    </source>
</evidence>
<evidence type="ECO:0000259" key="4">
    <source>
        <dbReference type="PROSITE" id="PS51253"/>
    </source>
</evidence>
<name>A0AAV8ZNH4_9CUCU</name>
<dbReference type="GO" id="GO:0005634">
    <property type="term" value="C:nucleus"/>
    <property type="evidence" value="ECO:0007669"/>
    <property type="project" value="UniProtKB-SubCell"/>
</dbReference>
<dbReference type="Proteomes" id="UP001162156">
    <property type="component" value="Unassembled WGS sequence"/>
</dbReference>
<sequence length="161" mass="18733">MSVREASRQFGVPRTTIQDRLKGKIPYNIIRKTGPPPFMSKEREHKIANWLLNIAKCGFPIKKCDLIDTVTKIARDTGKLHLFKNKQPGQKWYLNFLKRHPEISLREAEGINKARALVTEESIRKWFKDLQSYLQDNNFAEVMEDPRRVFNGDESGFSLLS</sequence>
<dbReference type="EMBL" id="JANEYF010001173">
    <property type="protein sequence ID" value="KAJ8965728.1"/>
    <property type="molecule type" value="Genomic_DNA"/>
</dbReference>
<accession>A0AAV8ZNH4</accession>
<dbReference type="PANTHER" id="PTHR19303">
    <property type="entry name" value="TRANSPOSON"/>
    <property type="match status" value="1"/>
</dbReference>
<keyword evidence="2" id="KW-0238">DNA-binding</keyword>
<dbReference type="InterPro" id="IPR009057">
    <property type="entry name" value="Homeodomain-like_sf"/>
</dbReference>
<dbReference type="GO" id="GO:0003677">
    <property type="term" value="F:DNA binding"/>
    <property type="evidence" value="ECO:0007669"/>
    <property type="project" value="UniProtKB-KW"/>
</dbReference>
<evidence type="ECO:0000313" key="5">
    <source>
        <dbReference type="EMBL" id="KAJ8965728.1"/>
    </source>
</evidence>
<dbReference type="AlphaFoldDB" id="A0AAV8ZNH4"/>